<comment type="caution">
    <text evidence="1">The sequence shown here is derived from an EMBL/GenBank/DDBJ whole genome shotgun (WGS) entry which is preliminary data.</text>
</comment>
<proteinExistence type="predicted"/>
<dbReference type="AlphaFoldDB" id="A0A9J6GQX4"/>
<organism evidence="1 2">
    <name type="scientific">Haemaphysalis longicornis</name>
    <name type="common">Bush tick</name>
    <dbReference type="NCBI Taxonomy" id="44386"/>
    <lineage>
        <taxon>Eukaryota</taxon>
        <taxon>Metazoa</taxon>
        <taxon>Ecdysozoa</taxon>
        <taxon>Arthropoda</taxon>
        <taxon>Chelicerata</taxon>
        <taxon>Arachnida</taxon>
        <taxon>Acari</taxon>
        <taxon>Parasitiformes</taxon>
        <taxon>Ixodida</taxon>
        <taxon>Ixodoidea</taxon>
        <taxon>Ixodidae</taxon>
        <taxon>Haemaphysalinae</taxon>
        <taxon>Haemaphysalis</taxon>
    </lineage>
</organism>
<sequence length="63" mass="7024">MHDTQKGNVHGGFIKEAWENDISGVTLKVMPHISRLHLHSNGFEKMSVGPALRLFSEQVLKGL</sequence>
<accession>A0A9J6GQX4</accession>
<evidence type="ECO:0000313" key="1">
    <source>
        <dbReference type="EMBL" id="KAH9377691.1"/>
    </source>
</evidence>
<keyword evidence="2" id="KW-1185">Reference proteome</keyword>
<evidence type="ECO:0000313" key="2">
    <source>
        <dbReference type="Proteomes" id="UP000821853"/>
    </source>
</evidence>
<protein>
    <submittedName>
        <fullName evidence="1">Uncharacterized protein</fullName>
    </submittedName>
</protein>
<name>A0A9J6GQX4_HAELO</name>
<dbReference type="VEuPathDB" id="VectorBase:HLOH_040359"/>
<reference evidence="1 2" key="1">
    <citation type="journal article" date="2020" name="Cell">
        <title>Large-Scale Comparative Analyses of Tick Genomes Elucidate Their Genetic Diversity and Vector Capacities.</title>
        <authorList>
            <consortium name="Tick Genome and Microbiome Consortium (TIGMIC)"/>
            <person name="Jia N."/>
            <person name="Wang J."/>
            <person name="Shi W."/>
            <person name="Du L."/>
            <person name="Sun Y."/>
            <person name="Zhan W."/>
            <person name="Jiang J.F."/>
            <person name="Wang Q."/>
            <person name="Zhang B."/>
            <person name="Ji P."/>
            <person name="Bell-Sakyi L."/>
            <person name="Cui X.M."/>
            <person name="Yuan T.T."/>
            <person name="Jiang B.G."/>
            <person name="Yang W.F."/>
            <person name="Lam T.T."/>
            <person name="Chang Q.C."/>
            <person name="Ding S.J."/>
            <person name="Wang X.J."/>
            <person name="Zhu J.G."/>
            <person name="Ruan X.D."/>
            <person name="Zhao L."/>
            <person name="Wei J.T."/>
            <person name="Ye R.Z."/>
            <person name="Que T.C."/>
            <person name="Du C.H."/>
            <person name="Zhou Y.H."/>
            <person name="Cheng J.X."/>
            <person name="Dai P.F."/>
            <person name="Guo W.B."/>
            <person name="Han X.H."/>
            <person name="Huang E.J."/>
            <person name="Li L.F."/>
            <person name="Wei W."/>
            <person name="Gao Y.C."/>
            <person name="Liu J.Z."/>
            <person name="Shao H.Z."/>
            <person name="Wang X."/>
            <person name="Wang C.C."/>
            <person name="Yang T.C."/>
            <person name="Huo Q.B."/>
            <person name="Li W."/>
            <person name="Chen H.Y."/>
            <person name="Chen S.E."/>
            <person name="Zhou L.G."/>
            <person name="Ni X.B."/>
            <person name="Tian J.H."/>
            <person name="Sheng Y."/>
            <person name="Liu T."/>
            <person name="Pan Y.S."/>
            <person name="Xia L.Y."/>
            <person name="Li J."/>
            <person name="Zhao F."/>
            <person name="Cao W.C."/>
        </authorList>
    </citation>
    <scope>NUCLEOTIDE SEQUENCE [LARGE SCALE GENOMIC DNA]</scope>
    <source>
        <strain evidence="1">HaeL-2018</strain>
    </source>
</reference>
<gene>
    <name evidence="1" type="ORF">HPB48_000535</name>
</gene>
<dbReference type="Proteomes" id="UP000821853">
    <property type="component" value="Unassembled WGS sequence"/>
</dbReference>
<dbReference type="EMBL" id="JABSTR010000008">
    <property type="protein sequence ID" value="KAH9377691.1"/>
    <property type="molecule type" value="Genomic_DNA"/>
</dbReference>